<dbReference type="OrthoDB" id="2098303at2759"/>
<name>A0A1X2HC15_SYNRA</name>
<comment type="caution">
    <text evidence="1">The sequence shown here is derived from an EMBL/GenBank/DDBJ whole genome shotgun (WGS) entry which is preliminary data.</text>
</comment>
<proteinExistence type="predicted"/>
<organism evidence="1 2">
    <name type="scientific">Syncephalastrum racemosum</name>
    <name type="common">Filamentous fungus</name>
    <dbReference type="NCBI Taxonomy" id="13706"/>
    <lineage>
        <taxon>Eukaryota</taxon>
        <taxon>Fungi</taxon>
        <taxon>Fungi incertae sedis</taxon>
        <taxon>Mucoromycota</taxon>
        <taxon>Mucoromycotina</taxon>
        <taxon>Mucoromycetes</taxon>
        <taxon>Mucorales</taxon>
        <taxon>Syncephalastraceae</taxon>
        <taxon>Syncephalastrum</taxon>
    </lineage>
</organism>
<dbReference type="InParanoid" id="A0A1X2HC15"/>
<reference evidence="1 2" key="1">
    <citation type="submission" date="2016-07" db="EMBL/GenBank/DDBJ databases">
        <title>Pervasive Adenine N6-methylation of Active Genes in Fungi.</title>
        <authorList>
            <consortium name="DOE Joint Genome Institute"/>
            <person name="Mondo S.J."/>
            <person name="Dannebaum R.O."/>
            <person name="Kuo R.C."/>
            <person name="Labutti K."/>
            <person name="Haridas S."/>
            <person name="Kuo A."/>
            <person name="Salamov A."/>
            <person name="Ahrendt S.R."/>
            <person name="Lipzen A."/>
            <person name="Sullivan W."/>
            <person name="Andreopoulos W.B."/>
            <person name="Clum A."/>
            <person name="Lindquist E."/>
            <person name="Daum C."/>
            <person name="Ramamoorthy G.K."/>
            <person name="Gryganskyi A."/>
            <person name="Culley D."/>
            <person name="Magnuson J.K."/>
            <person name="James T.Y."/>
            <person name="O'Malley M.A."/>
            <person name="Stajich J.E."/>
            <person name="Spatafora J.W."/>
            <person name="Visel A."/>
            <person name="Grigoriev I.V."/>
        </authorList>
    </citation>
    <scope>NUCLEOTIDE SEQUENCE [LARGE SCALE GENOMIC DNA]</scope>
    <source>
        <strain evidence="1 2">NRRL 2496</strain>
    </source>
</reference>
<gene>
    <name evidence="1" type="ORF">BCR43DRAFT_524447</name>
</gene>
<dbReference type="EMBL" id="MCGN01000005">
    <property type="protein sequence ID" value="ORY96334.1"/>
    <property type="molecule type" value="Genomic_DNA"/>
</dbReference>
<dbReference type="Pfam" id="PF10303">
    <property type="entry name" value="DUF2408"/>
    <property type="match status" value="1"/>
</dbReference>
<dbReference type="AlphaFoldDB" id="A0A1X2HC15"/>
<dbReference type="InterPro" id="IPR018810">
    <property type="entry name" value="UPF0662"/>
</dbReference>
<dbReference type="Proteomes" id="UP000242180">
    <property type="component" value="Unassembled WGS sequence"/>
</dbReference>
<accession>A0A1X2HC15</accession>
<evidence type="ECO:0000313" key="2">
    <source>
        <dbReference type="Proteomes" id="UP000242180"/>
    </source>
</evidence>
<evidence type="ECO:0000313" key="1">
    <source>
        <dbReference type="EMBL" id="ORY96334.1"/>
    </source>
</evidence>
<dbReference type="OMA" id="QLAHRRY"/>
<evidence type="ECO:0008006" key="3">
    <source>
        <dbReference type="Google" id="ProtNLM"/>
    </source>
</evidence>
<keyword evidence="2" id="KW-1185">Reference proteome</keyword>
<sequence>MPMAPDLQHIHEQLMEIAKETKAVSQKQYSADDIRQLQNKLHHIDEKYQEGIIEDKDPNNLEDDPYEHQGQAQIASELDQVHQTLHQMLARVG</sequence>
<protein>
    <recommendedName>
        <fullName evidence="3">Tubulin-specific chaperone A</fullName>
    </recommendedName>
</protein>